<evidence type="ECO:0000256" key="1">
    <source>
        <dbReference type="SAM" id="MobiDB-lite"/>
    </source>
</evidence>
<sequence>MLLAVGPVAVAASMFPAAIRRASARPAQEPALEPALGSTATPGDDGPAMAGARLLHRVCHVYAVAGVAVPVFGFATAGAMHVTGDAWVIVSIVLTALAAAFAQNAVPCRPSLARATTRRPSRQPSGESSDMGDRRTRMADTNDTRLWCCTDHGNGATEWMSCPQPATARPSGRGRQPLRRFRRAGSGET</sequence>
<gene>
    <name evidence="3" type="ORF">GCM10023191_043800</name>
</gene>
<evidence type="ECO:0000313" key="3">
    <source>
        <dbReference type="EMBL" id="GAA4498493.1"/>
    </source>
</evidence>
<comment type="caution">
    <text evidence="3">The sequence shown here is derived from an EMBL/GenBank/DDBJ whole genome shotgun (WGS) entry which is preliminary data.</text>
</comment>
<accession>A0ABP8QA45</accession>
<keyword evidence="2" id="KW-0472">Membrane</keyword>
<keyword evidence="2" id="KW-0812">Transmembrane</keyword>
<dbReference type="Proteomes" id="UP001500503">
    <property type="component" value="Unassembled WGS sequence"/>
</dbReference>
<keyword evidence="2" id="KW-1133">Transmembrane helix</keyword>
<reference evidence="4" key="1">
    <citation type="journal article" date="2019" name="Int. J. Syst. Evol. Microbiol.">
        <title>The Global Catalogue of Microorganisms (GCM) 10K type strain sequencing project: providing services to taxonomists for standard genome sequencing and annotation.</title>
        <authorList>
            <consortium name="The Broad Institute Genomics Platform"/>
            <consortium name="The Broad Institute Genome Sequencing Center for Infectious Disease"/>
            <person name="Wu L."/>
            <person name="Ma J."/>
        </authorList>
    </citation>
    <scope>NUCLEOTIDE SEQUENCE [LARGE SCALE GENOMIC DNA]</scope>
    <source>
        <strain evidence="4">JCM 17933</strain>
    </source>
</reference>
<keyword evidence="4" id="KW-1185">Reference proteome</keyword>
<evidence type="ECO:0000313" key="4">
    <source>
        <dbReference type="Proteomes" id="UP001500503"/>
    </source>
</evidence>
<protein>
    <submittedName>
        <fullName evidence="3">Uncharacterized protein</fullName>
    </submittedName>
</protein>
<dbReference type="EMBL" id="BAABHF010000024">
    <property type="protein sequence ID" value="GAA4498493.1"/>
    <property type="molecule type" value="Genomic_DNA"/>
</dbReference>
<feature type="transmembrane region" description="Helical" evidence="2">
    <location>
        <begin position="61"/>
        <end position="79"/>
    </location>
</feature>
<feature type="transmembrane region" description="Helical" evidence="2">
    <location>
        <begin position="86"/>
        <end position="106"/>
    </location>
</feature>
<name>A0ABP8QA45_9ACTN</name>
<dbReference type="RefSeq" id="WP_345466572.1">
    <property type="nucleotide sequence ID" value="NZ_BAABHF010000024.1"/>
</dbReference>
<feature type="region of interest" description="Disordered" evidence="1">
    <location>
        <begin position="159"/>
        <end position="189"/>
    </location>
</feature>
<feature type="region of interest" description="Disordered" evidence="1">
    <location>
        <begin position="112"/>
        <end position="137"/>
    </location>
</feature>
<organism evidence="3 4">
    <name type="scientific">Actinoallomurus oryzae</name>
    <dbReference type="NCBI Taxonomy" id="502180"/>
    <lineage>
        <taxon>Bacteria</taxon>
        <taxon>Bacillati</taxon>
        <taxon>Actinomycetota</taxon>
        <taxon>Actinomycetes</taxon>
        <taxon>Streptosporangiales</taxon>
        <taxon>Thermomonosporaceae</taxon>
        <taxon>Actinoallomurus</taxon>
    </lineage>
</organism>
<evidence type="ECO:0000256" key="2">
    <source>
        <dbReference type="SAM" id="Phobius"/>
    </source>
</evidence>
<proteinExistence type="predicted"/>